<dbReference type="InterPro" id="IPR014018">
    <property type="entry name" value="SecA_motor_DEAD"/>
</dbReference>
<evidence type="ECO:0000256" key="11">
    <source>
        <dbReference type="SAM" id="Coils"/>
    </source>
</evidence>
<sequence>MVSPAIPRLAPLVHTRLSPQGGVLILRHLFAFGPLSPRSPALSSQPHRSAAAAALPTLPLTSLPRSSLPLPSPPPLQPHPLSTLAVATTPHPIATPPLLLVQALLPLLSLLSASSAALLASAPRPCSQCVLPLRPSRAASSRAAMAIDRVVRDTTPAEMASDFFDPSENERRVQAYMQRVERINQLEDEIEELDDDALAAKTLSLRAAVRGGTPLDEVLEEAFAVVREAAWRTLELRHYDVQLVGAMALHDGFLAQMGTGEGKTLVATCAVYLHALSGDGAFVVTVNDYLARRDAETMGQVYTFLGLTVGLVQQGMSTSERKAAYAADVTYVTNSELGFDYLRDNLAGLASEVVLRPKLNFCVVDEGDSVLIDEARVPLIISGKTDAPVDKYEMATKLARALEPTVHYEVFEKEQTVSLTEAGARYCEQALQVGDLYDPRQPWASYVVNSVKAKELFVKEKNYLVRDGEVLIVDEFSGRVMDGRRWGDGLHQAVEAKEGVAVQPETEVIAQVTYQSLFRRFTTLSSMSGTALTEAEELATIYNLPVLAVPPVLPPQRRDLPAAVYKTVKGKSNAALNELMEMHRRRRPVLVGTTSVAASEAFSEKLTALGVPHHVLNAKPESAQRESEIVAQAGRAGAVTISTNMAGRGTDILLGGNPAFMARLYVRNAAAAAAALPFPPPRDGFYPAALSPSAAAAAAAAAAAFASSSSSSSPSPSAATPAASLAALDESLALAASLAPVDEDSFADLARQAIDAAAEEFGAALADEREEVLQAGGLHVIGTNLHDSRRVDDQLRGRAARQGDPGSTHFFLSLEDRIFRLFGGDKVKGLLDFLRVPEDQPLESEQVAKAVSDTQAKVERYYFELRKKLFEFDEVLALQREDAYATRAAMVHASASEAQATLRAMAKGVVGDILAANWPPAAPPSDELAEKLEKKLRQFFPSLAIDGAKLRGAREGAAGAAETAALAAVDAKVAELEAMRAGLGVETIRFLALTQTDTLWKAHMKAMGFVKDFAGLKAYANLNPLDVYREEGLKLYAAMQTQLRQNTVFSFFAYQPRKG</sequence>
<dbReference type="PANTHER" id="PTHR30612:SF0">
    <property type="entry name" value="CHLOROPLAST PROTEIN-TRANSPORTING ATPASE"/>
    <property type="match status" value="1"/>
</dbReference>
<dbReference type="Gene3D" id="3.90.1440.10">
    <property type="entry name" value="SecA, preprotein cross-linking domain"/>
    <property type="match status" value="1"/>
</dbReference>
<protein>
    <recommendedName>
        <fullName evidence="10">Protein translocase subunit SecA</fullName>
    </recommendedName>
</protein>
<evidence type="ECO:0000313" key="15">
    <source>
        <dbReference type="Proteomes" id="UP001515480"/>
    </source>
</evidence>
<feature type="domain" description="SecA family profile" evidence="13">
    <location>
        <begin position="158"/>
        <end position="843"/>
    </location>
</feature>
<dbReference type="PROSITE" id="PS51196">
    <property type="entry name" value="SECA_MOTOR_DEAD"/>
    <property type="match status" value="1"/>
</dbReference>
<keyword evidence="4 10" id="KW-0547">Nucleotide-binding</keyword>
<reference evidence="14 15" key="1">
    <citation type="journal article" date="2024" name="Science">
        <title>Giant polyketide synthase enzymes in the biosynthesis of giant marine polyether toxins.</title>
        <authorList>
            <person name="Fallon T.R."/>
            <person name="Shende V.V."/>
            <person name="Wierzbicki I.H."/>
            <person name="Pendleton A.L."/>
            <person name="Watervoot N.F."/>
            <person name="Auber R.P."/>
            <person name="Gonzalez D.J."/>
            <person name="Wisecaver J.H."/>
            <person name="Moore B.S."/>
        </authorList>
    </citation>
    <scope>NUCLEOTIDE SEQUENCE [LARGE SCALE GENOMIC DNA]</scope>
    <source>
        <strain evidence="14 15">12B1</strain>
    </source>
</reference>
<accession>A0AB34JJY2</accession>
<dbReference type="GO" id="GO:0006886">
    <property type="term" value="P:intracellular protein transport"/>
    <property type="evidence" value="ECO:0007669"/>
    <property type="project" value="InterPro"/>
</dbReference>
<dbReference type="InterPro" id="IPR036670">
    <property type="entry name" value="SecA_X-link_sf"/>
</dbReference>
<organism evidence="14 15">
    <name type="scientific">Prymnesium parvum</name>
    <name type="common">Toxic golden alga</name>
    <dbReference type="NCBI Taxonomy" id="97485"/>
    <lineage>
        <taxon>Eukaryota</taxon>
        <taxon>Haptista</taxon>
        <taxon>Haptophyta</taxon>
        <taxon>Prymnesiophyceae</taxon>
        <taxon>Prymnesiales</taxon>
        <taxon>Prymnesiaceae</taxon>
        <taxon>Prymnesium</taxon>
    </lineage>
</organism>
<dbReference type="GO" id="GO:0016020">
    <property type="term" value="C:membrane"/>
    <property type="evidence" value="ECO:0007669"/>
    <property type="project" value="UniProtKB-SubCell"/>
</dbReference>
<comment type="caution">
    <text evidence="14">The sequence shown here is derived from an EMBL/GenBank/DDBJ whole genome shotgun (WGS) entry which is preliminary data.</text>
</comment>
<dbReference type="InterPro" id="IPR020937">
    <property type="entry name" value="SecA_CS"/>
</dbReference>
<dbReference type="InterPro" id="IPR011130">
    <property type="entry name" value="SecA_preprotein_X-link_dom"/>
</dbReference>
<gene>
    <name evidence="14" type="ORF">AB1Y20_022758</name>
</gene>
<feature type="coiled-coil region" evidence="11">
    <location>
        <begin position="173"/>
        <end position="203"/>
    </location>
</feature>
<dbReference type="EMBL" id="JBGBPQ010000008">
    <property type="protein sequence ID" value="KAL1521207.1"/>
    <property type="molecule type" value="Genomic_DNA"/>
</dbReference>
<dbReference type="CDD" id="cd17928">
    <property type="entry name" value="DEXDc_SecA"/>
    <property type="match status" value="1"/>
</dbReference>
<dbReference type="Pfam" id="PF01043">
    <property type="entry name" value="SecA_PP_bind"/>
    <property type="match status" value="1"/>
</dbReference>
<dbReference type="InterPro" id="IPR036266">
    <property type="entry name" value="SecA_Wing/Scaffold_sf"/>
</dbReference>
<dbReference type="InterPro" id="IPR011116">
    <property type="entry name" value="SecA_Wing/Scaffold"/>
</dbReference>
<evidence type="ECO:0000256" key="5">
    <source>
        <dbReference type="ARBA" id="ARBA00022840"/>
    </source>
</evidence>
<dbReference type="PANTHER" id="PTHR30612">
    <property type="entry name" value="SECA INNER MEMBRANE COMPONENT OF SEC PROTEIN SECRETION SYSTEM"/>
    <property type="match status" value="1"/>
</dbReference>
<dbReference type="GO" id="GO:0017038">
    <property type="term" value="P:protein import"/>
    <property type="evidence" value="ECO:0007669"/>
    <property type="project" value="InterPro"/>
</dbReference>
<evidence type="ECO:0000256" key="2">
    <source>
        <dbReference type="ARBA" id="ARBA00007650"/>
    </source>
</evidence>
<comment type="subcellular location">
    <subcellularLocation>
        <location evidence="1">Membrane</location>
        <topology evidence="1">Peripheral membrane protein</topology>
    </subcellularLocation>
</comment>
<evidence type="ECO:0000256" key="4">
    <source>
        <dbReference type="ARBA" id="ARBA00022741"/>
    </source>
</evidence>
<keyword evidence="5 10" id="KW-0067">ATP-binding</keyword>
<evidence type="ECO:0000256" key="6">
    <source>
        <dbReference type="ARBA" id="ARBA00022927"/>
    </source>
</evidence>
<evidence type="ECO:0000259" key="12">
    <source>
        <dbReference type="PROSITE" id="PS51192"/>
    </source>
</evidence>
<dbReference type="Pfam" id="PF07517">
    <property type="entry name" value="SecA_DEAD"/>
    <property type="match status" value="1"/>
</dbReference>
<keyword evidence="9" id="KW-0472">Membrane</keyword>
<keyword evidence="8 10" id="KW-0811">Translocation</keyword>
<comment type="similarity">
    <text evidence="2 10">Belongs to the SecA family.</text>
</comment>
<dbReference type="NCBIfam" id="TIGR00963">
    <property type="entry name" value="secA"/>
    <property type="match status" value="1"/>
</dbReference>
<evidence type="ECO:0000256" key="1">
    <source>
        <dbReference type="ARBA" id="ARBA00004170"/>
    </source>
</evidence>
<proteinExistence type="inferred from homology"/>
<dbReference type="CDD" id="cd18803">
    <property type="entry name" value="SF2_C_secA"/>
    <property type="match status" value="1"/>
</dbReference>
<dbReference type="InterPro" id="IPR000185">
    <property type="entry name" value="SecA"/>
</dbReference>
<keyword evidence="6 10" id="KW-0653">Protein transport</keyword>
<name>A0AB34JJY2_PRYPA</name>
<keyword evidence="15" id="KW-1185">Reference proteome</keyword>
<dbReference type="PRINTS" id="PR00906">
    <property type="entry name" value="SECA"/>
</dbReference>
<evidence type="ECO:0000256" key="3">
    <source>
        <dbReference type="ARBA" id="ARBA00022448"/>
    </source>
</evidence>
<evidence type="ECO:0000313" key="14">
    <source>
        <dbReference type="EMBL" id="KAL1521207.1"/>
    </source>
</evidence>
<feature type="domain" description="Helicase ATP-binding" evidence="12">
    <location>
        <begin position="244"/>
        <end position="404"/>
    </location>
</feature>
<evidence type="ECO:0000256" key="7">
    <source>
        <dbReference type="ARBA" id="ARBA00022967"/>
    </source>
</evidence>
<dbReference type="GO" id="GO:0005524">
    <property type="term" value="F:ATP binding"/>
    <property type="evidence" value="ECO:0007669"/>
    <property type="project" value="UniProtKB-KW"/>
</dbReference>
<evidence type="ECO:0000256" key="8">
    <source>
        <dbReference type="ARBA" id="ARBA00023010"/>
    </source>
</evidence>
<evidence type="ECO:0000256" key="10">
    <source>
        <dbReference type="RuleBase" id="RU003874"/>
    </source>
</evidence>
<keyword evidence="11" id="KW-0175">Coiled coil</keyword>
<dbReference type="PROSITE" id="PS01312">
    <property type="entry name" value="SECA"/>
    <property type="match status" value="1"/>
</dbReference>
<dbReference type="InterPro" id="IPR014001">
    <property type="entry name" value="Helicase_ATP-bd"/>
</dbReference>
<dbReference type="Proteomes" id="UP001515480">
    <property type="component" value="Unassembled WGS sequence"/>
</dbReference>
<dbReference type="GO" id="GO:0006605">
    <property type="term" value="P:protein targeting"/>
    <property type="evidence" value="ECO:0007669"/>
    <property type="project" value="InterPro"/>
</dbReference>
<keyword evidence="3 10" id="KW-0813">Transport</keyword>
<dbReference type="InterPro" id="IPR027417">
    <property type="entry name" value="P-loop_NTPase"/>
</dbReference>
<dbReference type="SMART" id="SM00957">
    <property type="entry name" value="SecA_DEAD"/>
    <property type="match status" value="1"/>
</dbReference>
<dbReference type="SMART" id="SM00958">
    <property type="entry name" value="SecA_PP_bind"/>
    <property type="match status" value="1"/>
</dbReference>
<dbReference type="SUPFAM" id="SSF52540">
    <property type="entry name" value="P-loop containing nucleoside triphosphate hydrolases"/>
    <property type="match status" value="2"/>
</dbReference>
<dbReference type="InterPro" id="IPR044722">
    <property type="entry name" value="SecA_SF2_C"/>
</dbReference>
<dbReference type="SUPFAM" id="SSF81886">
    <property type="entry name" value="Helical scaffold and wing domains of SecA"/>
    <property type="match status" value="1"/>
</dbReference>
<keyword evidence="7" id="KW-1278">Translocase</keyword>
<dbReference type="PROSITE" id="PS51192">
    <property type="entry name" value="HELICASE_ATP_BIND_1"/>
    <property type="match status" value="1"/>
</dbReference>
<dbReference type="Gene3D" id="1.10.3060.10">
    <property type="entry name" value="Helical scaffold and wing domains of SecA"/>
    <property type="match status" value="1"/>
</dbReference>
<dbReference type="Gene3D" id="3.40.50.300">
    <property type="entry name" value="P-loop containing nucleotide triphosphate hydrolases"/>
    <property type="match status" value="2"/>
</dbReference>
<dbReference type="InterPro" id="IPR011115">
    <property type="entry name" value="SecA_DEAD"/>
</dbReference>
<dbReference type="AlphaFoldDB" id="A0AB34JJY2"/>
<dbReference type="FunFam" id="3.90.1440.10:FF:000003">
    <property type="entry name" value="Preprotein translocase SecA subunit"/>
    <property type="match status" value="1"/>
</dbReference>
<dbReference type="SUPFAM" id="SSF81767">
    <property type="entry name" value="Pre-protein crosslinking domain of SecA"/>
    <property type="match status" value="1"/>
</dbReference>
<evidence type="ECO:0000259" key="13">
    <source>
        <dbReference type="PROSITE" id="PS51196"/>
    </source>
</evidence>
<dbReference type="Pfam" id="PF21090">
    <property type="entry name" value="P-loop_SecA"/>
    <property type="match status" value="1"/>
</dbReference>
<dbReference type="Pfam" id="PF07516">
    <property type="entry name" value="SecA_SW"/>
    <property type="match status" value="1"/>
</dbReference>
<evidence type="ECO:0000256" key="9">
    <source>
        <dbReference type="ARBA" id="ARBA00023136"/>
    </source>
</evidence>
<dbReference type="HAMAP" id="MF_01382">
    <property type="entry name" value="SecA"/>
    <property type="match status" value="1"/>
</dbReference>